<dbReference type="AlphaFoldDB" id="A0A4Z1DXP4"/>
<dbReference type="InterPro" id="IPR036390">
    <property type="entry name" value="WH_DNA-bd_sf"/>
</dbReference>
<comment type="cofactor">
    <cofactor evidence="11">
        <name>Zn(2+)</name>
        <dbReference type="ChEBI" id="CHEBI:29105"/>
    </cofactor>
    <text evidence="11">Binds 1 zinc ion per subunit.</text>
</comment>
<feature type="binding site" evidence="12">
    <location>
        <position position="76"/>
    </location>
    <ligand>
        <name>Fe cation</name>
        <dbReference type="ChEBI" id="CHEBI:24875"/>
    </ligand>
</feature>
<reference evidence="13 14" key="1">
    <citation type="submission" date="2018-11" db="EMBL/GenBank/DDBJ databases">
        <title>Complete genome sequencing of the Actinobacteria Serinibacter sp. K3-2.</title>
        <authorList>
            <person name="Rakitin A.L."/>
            <person name="Beletsky A.V."/>
            <person name="Mardanov A.V."/>
            <person name="Ravin N.V."/>
            <person name="Gromova A.S."/>
            <person name="Filippova S.N."/>
            <person name="Gal'Chenko V.F."/>
        </authorList>
    </citation>
    <scope>NUCLEOTIDE SEQUENCE [LARGE SCALE GENOMIC DNA]</scope>
    <source>
        <strain evidence="13 14">K3-2</strain>
    </source>
</reference>
<comment type="subunit">
    <text evidence="3">Homodimer.</text>
</comment>
<dbReference type="GO" id="GO:0008270">
    <property type="term" value="F:zinc ion binding"/>
    <property type="evidence" value="ECO:0007669"/>
    <property type="project" value="TreeGrafter"/>
</dbReference>
<evidence type="ECO:0000256" key="1">
    <source>
        <dbReference type="ARBA" id="ARBA00004496"/>
    </source>
</evidence>
<keyword evidence="10" id="KW-0804">Transcription</keyword>
<evidence type="ECO:0000256" key="7">
    <source>
        <dbReference type="ARBA" id="ARBA00022833"/>
    </source>
</evidence>
<protein>
    <submittedName>
        <fullName evidence="13">Zinc uptake regulation protein ZUR</fullName>
    </submittedName>
</protein>
<keyword evidence="8" id="KW-0805">Transcription regulation</keyword>
<dbReference type="Gene3D" id="3.30.1490.190">
    <property type="match status" value="1"/>
</dbReference>
<keyword evidence="6 11" id="KW-0479">Metal-binding</keyword>
<evidence type="ECO:0000256" key="3">
    <source>
        <dbReference type="ARBA" id="ARBA00011738"/>
    </source>
</evidence>
<evidence type="ECO:0000256" key="9">
    <source>
        <dbReference type="ARBA" id="ARBA00023125"/>
    </source>
</evidence>
<gene>
    <name evidence="13" type="ORF">SERN_1987</name>
</gene>
<dbReference type="OrthoDB" id="8659436at2"/>
<evidence type="ECO:0000256" key="5">
    <source>
        <dbReference type="ARBA" id="ARBA00022491"/>
    </source>
</evidence>
<evidence type="ECO:0000313" key="14">
    <source>
        <dbReference type="Proteomes" id="UP000297318"/>
    </source>
</evidence>
<dbReference type="FunFam" id="1.10.10.10:FF:000459">
    <property type="entry name" value="Ferric uptake regulation protein"/>
    <property type="match status" value="1"/>
</dbReference>
<accession>A0A4Z1DXP4</accession>
<dbReference type="GO" id="GO:0000976">
    <property type="term" value="F:transcription cis-regulatory region binding"/>
    <property type="evidence" value="ECO:0007669"/>
    <property type="project" value="TreeGrafter"/>
</dbReference>
<feature type="binding site" evidence="11">
    <location>
        <position position="125"/>
    </location>
    <ligand>
        <name>Zn(2+)</name>
        <dbReference type="ChEBI" id="CHEBI:29105"/>
    </ligand>
</feature>
<evidence type="ECO:0000256" key="10">
    <source>
        <dbReference type="ARBA" id="ARBA00023163"/>
    </source>
</evidence>
<feature type="binding site" evidence="12">
    <location>
        <position position="97"/>
    </location>
    <ligand>
        <name>Fe cation</name>
        <dbReference type="ChEBI" id="CHEBI:24875"/>
    </ligand>
</feature>
<evidence type="ECO:0000256" key="8">
    <source>
        <dbReference type="ARBA" id="ARBA00023015"/>
    </source>
</evidence>
<keyword evidence="7 11" id="KW-0862">Zinc</keyword>
<dbReference type="GO" id="GO:0003700">
    <property type="term" value="F:DNA-binding transcription factor activity"/>
    <property type="evidence" value="ECO:0007669"/>
    <property type="project" value="InterPro"/>
</dbReference>
<comment type="caution">
    <text evidence="13">The sequence shown here is derived from an EMBL/GenBank/DDBJ whole genome shotgun (WGS) entry which is preliminary data.</text>
</comment>
<keyword evidence="14" id="KW-1185">Reference proteome</keyword>
<dbReference type="PANTHER" id="PTHR33202:SF2">
    <property type="entry name" value="FERRIC UPTAKE REGULATION PROTEIN"/>
    <property type="match status" value="1"/>
</dbReference>
<proteinExistence type="inferred from homology"/>
<organism evidence="13 14">
    <name type="scientific">Serinibacter arcticus</name>
    <dbReference type="NCBI Taxonomy" id="1655435"/>
    <lineage>
        <taxon>Bacteria</taxon>
        <taxon>Bacillati</taxon>
        <taxon>Actinomycetota</taxon>
        <taxon>Actinomycetes</taxon>
        <taxon>Micrococcales</taxon>
        <taxon>Beutenbergiaceae</taxon>
        <taxon>Serinibacter</taxon>
    </lineage>
</organism>
<feature type="binding site" evidence="12">
    <location>
        <position position="114"/>
    </location>
    <ligand>
        <name>Fe cation</name>
        <dbReference type="ChEBI" id="CHEBI:24875"/>
    </ligand>
</feature>
<evidence type="ECO:0000256" key="6">
    <source>
        <dbReference type="ARBA" id="ARBA00022723"/>
    </source>
</evidence>
<name>A0A4Z1DXP4_9MICO</name>
<comment type="cofactor">
    <cofactor evidence="12">
        <name>Mn(2+)</name>
        <dbReference type="ChEBI" id="CHEBI:29035"/>
    </cofactor>
    <cofactor evidence="12">
        <name>Fe(2+)</name>
        <dbReference type="ChEBI" id="CHEBI:29033"/>
    </cofactor>
    <text evidence="12">Binds 1 Mn(2+) or Fe(2+) ion per subunit.</text>
</comment>
<dbReference type="InterPro" id="IPR043135">
    <property type="entry name" value="Fur_C"/>
</dbReference>
<evidence type="ECO:0000313" key="13">
    <source>
        <dbReference type="EMBL" id="TGO04394.1"/>
    </source>
</evidence>
<keyword evidence="12" id="KW-0408">Iron</keyword>
<evidence type="ECO:0000256" key="2">
    <source>
        <dbReference type="ARBA" id="ARBA00007957"/>
    </source>
</evidence>
<dbReference type="InterPro" id="IPR036388">
    <property type="entry name" value="WH-like_DNA-bd_sf"/>
</dbReference>
<evidence type="ECO:0000256" key="4">
    <source>
        <dbReference type="ARBA" id="ARBA00022490"/>
    </source>
</evidence>
<dbReference type="GO" id="GO:0045892">
    <property type="term" value="P:negative regulation of DNA-templated transcription"/>
    <property type="evidence" value="ECO:0007669"/>
    <property type="project" value="TreeGrafter"/>
</dbReference>
<keyword evidence="9" id="KW-0238">DNA-binding</keyword>
<evidence type="ECO:0000256" key="12">
    <source>
        <dbReference type="PIRSR" id="PIRSR602481-2"/>
    </source>
</evidence>
<dbReference type="Pfam" id="PF01475">
    <property type="entry name" value="FUR"/>
    <property type="match status" value="1"/>
</dbReference>
<dbReference type="RefSeq" id="WP_135849998.1">
    <property type="nucleotide sequence ID" value="NZ_RHPJ01000003.1"/>
</dbReference>
<feature type="binding site" evidence="11">
    <location>
        <position position="85"/>
    </location>
    <ligand>
        <name>Zn(2+)</name>
        <dbReference type="ChEBI" id="CHEBI:29105"/>
    </ligand>
</feature>
<dbReference type="GO" id="GO:1900376">
    <property type="term" value="P:regulation of secondary metabolite biosynthetic process"/>
    <property type="evidence" value="ECO:0007669"/>
    <property type="project" value="TreeGrafter"/>
</dbReference>
<dbReference type="PANTHER" id="PTHR33202">
    <property type="entry name" value="ZINC UPTAKE REGULATION PROTEIN"/>
    <property type="match status" value="1"/>
</dbReference>
<dbReference type="Proteomes" id="UP000297318">
    <property type="component" value="Unassembled WGS sequence"/>
</dbReference>
<dbReference type="SUPFAM" id="SSF46785">
    <property type="entry name" value="Winged helix' DNA-binding domain"/>
    <property type="match status" value="1"/>
</dbReference>
<sequence length="132" mass="14368">MQRTTRQRTAVAELLEHSAEFRSAQEVHRMLADRGESVGLATVYRTLQALAEVGEVDALRGPDGEVRYRRCDEQAHHHHLVCRRCGTAVELDAAAVEAWSGTIAAAHGFTAVEHTIELFGLCATCSAADARA</sequence>
<dbReference type="GO" id="GO:0005829">
    <property type="term" value="C:cytosol"/>
    <property type="evidence" value="ECO:0007669"/>
    <property type="project" value="TreeGrafter"/>
</dbReference>
<keyword evidence="5" id="KW-0678">Repressor</keyword>
<dbReference type="EMBL" id="RHPJ01000003">
    <property type="protein sequence ID" value="TGO04394.1"/>
    <property type="molecule type" value="Genomic_DNA"/>
</dbReference>
<comment type="similarity">
    <text evidence="2">Belongs to the Fur family.</text>
</comment>
<feature type="binding site" evidence="11">
    <location>
        <position position="122"/>
    </location>
    <ligand>
        <name>Zn(2+)</name>
        <dbReference type="ChEBI" id="CHEBI:29105"/>
    </ligand>
</feature>
<dbReference type="CDD" id="cd07153">
    <property type="entry name" value="Fur_like"/>
    <property type="match status" value="1"/>
</dbReference>
<comment type="subcellular location">
    <subcellularLocation>
        <location evidence="1">Cytoplasm</location>
    </subcellularLocation>
</comment>
<feature type="binding site" evidence="11">
    <location>
        <position position="82"/>
    </location>
    <ligand>
        <name>Zn(2+)</name>
        <dbReference type="ChEBI" id="CHEBI:29105"/>
    </ligand>
</feature>
<dbReference type="InterPro" id="IPR002481">
    <property type="entry name" value="FUR"/>
</dbReference>
<dbReference type="Gene3D" id="1.10.10.10">
    <property type="entry name" value="Winged helix-like DNA-binding domain superfamily/Winged helix DNA-binding domain"/>
    <property type="match status" value="1"/>
</dbReference>
<evidence type="ECO:0000256" key="11">
    <source>
        <dbReference type="PIRSR" id="PIRSR602481-1"/>
    </source>
</evidence>
<keyword evidence="4" id="KW-0963">Cytoplasm</keyword>